<reference evidence="4" key="1">
    <citation type="submission" date="2017-02" db="EMBL/GenBank/DDBJ databases">
        <authorList>
            <person name="Varghese N."/>
            <person name="Submissions S."/>
        </authorList>
    </citation>
    <scope>NUCLEOTIDE SEQUENCE [LARGE SCALE GENOMIC DNA]</scope>
    <source>
        <strain evidence="4">DSM 15739</strain>
    </source>
</reference>
<dbReference type="NCBIfam" id="NF033550">
    <property type="entry name" value="transpos_ISL3"/>
    <property type="match status" value="1"/>
</dbReference>
<evidence type="ECO:0000313" key="4">
    <source>
        <dbReference type="Proteomes" id="UP000189941"/>
    </source>
</evidence>
<dbReference type="PANTHER" id="PTHR33498:SF1">
    <property type="entry name" value="TRANSPOSASE FOR INSERTION SEQUENCE ELEMENT IS1557"/>
    <property type="match status" value="1"/>
</dbReference>
<sequence length="428" mass="50144">MDQDAITLNGVLYQTVSATLSYDPVACPCCHQKNINNSILKHGFKQVKVKYACSLSCPKLILLKKQRFICKACKKTFMAQTNLVEPNCQISNLQKQLVKEQLRLVQSASLIAKNTYVSISTVVRVLDSLEKQMKPQTNTLPTTLSFDELRTTKSCKAEMSFIYANASTHQVLDLLDSRQQADIKKHFFRFPLDARRQVEWITMDMNLPFISMIKTLFPCAKIVIDRFHIIQLLNRALNNLRIQVMNQYKKKPSKCDYNKLKKLWKLLLKNREDLDFENYQTHRLFDGLVTEKMMVEYLLSLDIGLRNAYEKINDFKYAIMTHDVELFHYELQEIKKYSYRQVIRTAFNTITRYQEYITNALTVTLSNGHLEATNNIIKTIKRTGHGYTNFRRLRLRARYILLSKNCTNQDYRPLYFSQEKESKTEKTA</sequence>
<reference evidence="2" key="2">
    <citation type="submission" date="2017-02" db="EMBL/GenBank/DDBJ databases">
        <authorList>
            <person name="Peterson S.W."/>
        </authorList>
    </citation>
    <scope>NUCLEOTIDE SEQUENCE [LARGE SCALE GENOMIC DNA]</scope>
    <source>
        <strain evidence="2">DSM 15739</strain>
    </source>
</reference>
<feature type="domain" description="Transposase IS204/IS1001/IS1096/IS1165 DDE" evidence="1">
    <location>
        <begin position="145"/>
        <end position="396"/>
    </location>
</feature>
<evidence type="ECO:0000313" key="3">
    <source>
        <dbReference type="EMBL" id="SJZ87436.1"/>
    </source>
</evidence>
<keyword evidence="4" id="KW-1185">Reference proteome</keyword>
<dbReference type="Pfam" id="PF01610">
    <property type="entry name" value="DDE_Tnp_ISL3"/>
    <property type="match status" value="1"/>
</dbReference>
<name>A0A1T4N807_9LACT</name>
<dbReference type="AlphaFoldDB" id="A0A1T4N807"/>
<proteinExistence type="predicted"/>
<dbReference type="STRING" id="1121925.SAMN02746011_01669"/>
<gene>
    <name evidence="2" type="ORF">SAMN02746011_01669</name>
    <name evidence="3" type="ORF">SAMN02746011_01973</name>
</gene>
<accession>A0A1T4N807</accession>
<dbReference type="InterPro" id="IPR047951">
    <property type="entry name" value="Transpos_ISL3"/>
</dbReference>
<dbReference type="EMBL" id="FUWO01000030">
    <property type="protein sequence ID" value="SJZ87436.1"/>
    <property type="molecule type" value="Genomic_DNA"/>
</dbReference>
<evidence type="ECO:0000259" key="1">
    <source>
        <dbReference type="Pfam" id="PF01610"/>
    </source>
</evidence>
<dbReference type="Proteomes" id="UP000189941">
    <property type="component" value="Unassembled WGS sequence"/>
</dbReference>
<dbReference type="InterPro" id="IPR002560">
    <property type="entry name" value="Transposase_DDE"/>
</dbReference>
<dbReference type="PANTHER" id="PTHR33498">
    <property type="entry name" value="TRANSPOSASE FOR INSERTION SEQUENCE ELEMENT IS1557"/>
    <property type="match status" value="1"/>
</dbReference>
<dbReference type="EMBL" id="FUWO01000016">
    <property type="protein sequence ID" value="SJZ75313.1"/>
    <property type="molecule type" value="Genomic_DNA"/>
</dbReference>
<evidence type="ECO:0000313" key="2">
    <source>
        <dbReference type="EMBL" id="SJZ75313.1"/>
    </source>
</evidence>
<organism evidence="2 4">
    <name type="scientific">Globicatella sulfidifaciens DSM 15739</name>
    <dbReference type="NCBI Taxonomy" id="1121925"/>
    <lineage>
        <taxon>Bacteria</taxon>
        <taxon>Bacillati</taxon>
        <taxon>Bacillota</taxon>
        <taxon>Bacilli</taxon>
        <taxon>Lactobacillales</taxon>
        <taxon>Aerococcaceae</taxon>
        <taxon>Globicatella</taxon>
    </lineage>
</organism>
<protein>
    <submittedName>
        <fullName evidence="2">Transposase</fullName>
    </submittedName>
</protein>